<dbReference type="Gene3D" id="3.40.50.300">
    <property type="entry name" value="P-loop containing nucleotide triphosphate hydrolases"/>
    <property type="match status" value="2"/>
</dbReference>
<evidence type="ECO:0000256" key="2">
    <source>
        <dbReference type="ARBA" id="ARBA00008869"/>
    </source>
</evidence>
<dbReference type="FunFam" id="3.40.50.300:FF:000335">
    <property type="entry name" value="ATP binding cassette subfamily A member 5"/>
    <property type="match status" value="1"/>
</dbReference>
<keyword evidence="3" id="KW-0813">Transport</keyword>
<evidence type="ECO:0000256" key="6">
    <source>
        <dbReference type="ARBA" id="ARBA00022741"/>
    </source>
</evidence>
<organism evidence="12 13">
    <name type="scientific">Blepharisma stoltei</name>
    <dbReference type="NCBI Taxonomy" id="1481888"/>
    <lineage>
        <taxon>Eukaryota</taxon>
        <taxon>Sar</taxon>
        <taxon>Alveolata</taxon>
        <taxon>Ciliophora</taxon>
        <taxon>Postciliodesmatophora</taxon>
        <taxon>Heterotrichea</taxon>
        <taxon>Heterotrichida</taxon>
        <taxon>Blepharismidae</taxon>
        <taxon>Blepharisma</taxon>
    </lineage>
</organism>
<dbReference type="InterPro" id="IPR003439">
    <property type="entry name" value="ABC_transporter-like_ATP-bd"/>
</dbReference>
<dbReference type="FunFam" id="3.40.50.300:FF:000298">
    <property type="entry name" value="ATP-binding cassette sub-family A member 12"/>
    <property type="match status" value="1"/>
</dbReference>
<dbReference type="GO" id="GO:0140359">
    <property type="term" value="F:ABC-type transporter activity"/>
    <property type="evidence" value="ECO:0007669"/>
    <property type="project" value="InterPro"/>
</dbReference>
<feature type="transmembrane region" description="Helical" evidence="10">
    <location>
        <begin position="1181"/>
        <end position="1201"/>
    </location>
</feature>
<dbReference type="Pfam" id="PF00005">
    <property type="entry name" value="ABC_tran"/>
    <property type="match status" value="2"/>
</dbReference>
<feature type="transmembrane region" description="Helical" evidence="10">
    <location>
        <begin position="1098"/>
        <end position="1114"/>
    </location>
</feature>
<feature type="transmembrane region" description="Helical" evidence="10">
    <location>
        <begin position="435"/>
        <end position="458"/>
    </location>
</feature>
<feature type="transmembrane region" description="Helical" evidence="10">
    <location>
        <begin position="1063"/>
        <end position="1086"/>
    </location>
</feature>
<comment type="similarity">
    <text evidence="2">Belongs to the ABC transporter superfamily. ABCA family.</text>
</comment>
<keyword evidence="5" id="KW-0677">Repeat</keyword>
<feature type="transmembrane region" description="Helical" evidence="10">
    <location>
        <begin position="261"/>
        <end position="283"/>
    </location>
</feature>
<dbReference type="GO" id="GO:0016020">
    <property type="term" value="C:membrane"/>
    <property type="evidence" value="ECO:0007669"/>
    <property type="project" value="UniProtKB-SubCell"/>
</dbReference>
<keyword evidence="7" id="KW-0067">ATP-binding</keyword>
<dbReference type="GO" id="GO:0016887">
    <property type="term" value="F:ATP hydrolysis activity"/>
    <property type="evidence" value="ECO:0007669"/>
    <property type="project" value="InterPro"/>
</dbReference>
<keyword evidence="13" id="KW-1185">Reference proteome</keyword>
<dbReference type="SUPFAM" id="SSF52540">
    <property type="entry name" value="P-loop containing nucleoside triphosphate hydrolases"/>
    <property type="match status" value="2"/>
</dbReference>
<dbReference type="PANTHER" id="PTHR19229">
    <property type="entry name" value="ATP-BINDING CASSETTE TRANSPORTER SUBFAMILY A ABCA"/>
    <property type="match status" value="1"/>
</dbReference>
<dbReference type="PANTHER" id="PTHR19229:SF36">
    <property type="entry name" value="ATP-BINDING CASSETTE SUB-FAMILY A MEMBER 2"/>
    <property type="match status" value="1"/>
</dbReference>
<keyword evidence="6" id="KW-0547">Nucleotide-binding</keyword>
<feature type="transmembrane region" description="Helical" evidence="10">
    <location>
        <begin position="21"/>
        <end position="41"/>
    </location>
</feature>
<proteinExistence type="inferred from homology"/>
<dbReference type="InterPro" id="IPR027417">
    <property type="entry name" value="P-loop_NTPase"/>
</dbReference>
<feature type="transmembrane region" description="Helical" evidence="10">
    <location>
        <begin position="1254"/>
        <end position="1278"/>
    </location>
</feature>
<feature type="transmembrane region" description="Helical" evidence="10">
    <location>
        <begin position="1213"/>
        <end position="1234"/>
    </location>
</feature>
<feature type="transmembrane region" description="Helical" evidence="10">
    <location>
        <begin position="367"/>
        <end position="385"/>
    </location>
</feature>
<evidence type="ECO:0000256" key="10">
    <source>
        <dbReference type="SAM" id="Phobius"/>
    </source>
</evidence>
<sequence>MSWQHYKALMYKDWILWRRRIFGSVCEVLFPIIVFLLLALIRASLGSEEVDAESYLSYAEYVKPSVSNAVTYPFPEGNSFKWCHEYVEEGESWMIALAPKNDINGYLEETFAAHPNLQNVEIRYFEDDDEIDDYIQDDDYEDGPKLCFAVVFKEAEDNYYEYHIRFNQSYSQPDGGEPIGEDFEIFQFHRFDATDELLREPKPDFQIDFIHSGFVQIQNYVDNYLLKEATGDDNAYIAAGFVPMYYDDYVDDDFIENIQDILPFFFIISFLIPVCRNIAQIVMEKEYRIKEIMCIMGLSNKAYWLSWITYYFLVYLLISILATIILGLQIFTYSNKFILFITFLLLGVSSISFAVLISVFFSRAKAALALGLMVFLGLFFVFFAVDDPYLDHTQKFLASFIPTVAFGLSTGILCELEKGQAGVQFDNINQDIYNYTYSTALIMIALDTVIFFFLALYFEQVWPSEWGTKRPWYFIFQKDTWITRKEEEEQDDDFPRDIDYDDNVEPVDPLLSNQKTSGRAMLVRNLTKIFNGTTAVDNLNLDIYEGQIFALLGHNGAGKTTTISMLTGLIPTTTGDMKVRGLRLSKDLDKLRKLFGVCPQQNVLYGELTATEHLYLFSVFKGMNNKALINQKIDEKLQEVDLVPHKDKYSSFLSGGQKRKLSLAIALIADSPIVLLDEPTSGMDLTARRNMWDMLKKNKSSRIVILTTHYMQEADILADRIAILSNGKLRCCGSSLFLKGRYGVGYYLTLVKEVDAASVEHSQMVTDFVKSYIPTAIKASDVHAEIAFRLPIGSATKFEDFFQSLDNRKSELKIRSYGVSVTTLEEVFIRVARGDNELKEGSSNWSQREEAKEEGEDIVGDEQQLIETERETKGLFTRHIKCLLRKRYLWTKRDWRIFVFELFVPALLVLFGLIFMLIAERFIDQDPYELVIDQYETPQSIMYPESSGVTEQIMQLIDESDDVELKAVEVENIQQFDNEVFEDRDRDPYRMGAYYFYLMNQNGSQYEPVIFHNQSAFQSLATYYQLMSNTILQTVNPDIQVVAYNAPFDWTKKVRENASAGDGVLSCLIFGLAFAFVPAGIATYVVRERETSVKHQHMITGISLWAYWISNYIWDIVKYSAVYAVALFLIYIFQVDIFTDETDDFACIALLLGLFGISVILFTYATSFIFDDYSSAQLTNIVFHFLTGSLFPILVFVLYLFEETKDISKILVWVFRLFPNFCLGNGFLYLGTAQIRSSIDGKKDRYEPFSWDNAFADCVMLMADTFLYLLVLIIAEAFESNPSLRKLITMIDKGTPGEYEKDEDVEAEKEAALSTDPREVQVNVRKLRKVYKGTKGKRVVAVEDVSFNVPKRQCFALLGVNGAGKTTTFKMLTGEIAPTDGEAFLSSFSVLSNLDQARENIGYCPQFDALSELLTCMEHIRFYAEVKGINKNKIDKLAKDLLRELDLVKYTDYTAGTLSGGNKRKLQVAIALIGNPTVVFLDEPSAGMDPETRKKLWSVLGDIKKRDSAVVLTTHSMEEAEALSDRLAIMVGGRLRCIGTSTYLRNKFGQGYELEVKLSIPKPKHVQKRSADLNPVLGDEIIIKEDKVKACLEELGSDELYEEISEKGSGSGLFQQMSTDGYISREALVSWIIVENRGDNIMKWLKSEFSDVSMIEHYMTLYKFKIGKQEDKTIGYLFSSVEKKKKELKISEYALSQTSLDQIFTNFAMMGEIEKAGLKKRRTAIPFTEEEIERP</sequence>
<keyword evidence="9 10" id="KW-0472">Membrane</keyword>
<dbReference type="SMART" id="SM00382">
    <property type="entry name" value="AAA"/>
    <property type="match status" value="2"/>
</dbReference>
<comment type="subcellular location">
    <subcellularLocation>
        <location evidence="1">Membrane</location>
        <topology evidence="1">Multi-pass membrane protein</topology>
    </subcellularLocation>
</comment>
<dbReference type="InterPro" id="IPR026082">
    <property type="entry name" value="ABCA"/>
</dbReference>
<dbReference type="InterPro" id="IPR013525">
    <property type="entry name" value="ABC2_TM"/>
</dbReference>
<evidence type="ECO:0000256" key="7">
    <source>
        <dbReference type="ARBA" id="ARBA00022840"/>
    </source>
</evidence>
<dbReference type="InterPro" id="IPR003593">
    <property type="entry name" value="AAA+_ATPase"/>
</dbReference>
<comment type="caution">
    <text evidence="12">The sequence shown here is derived from an EMBL/GenBank/DDBJ whole genome shotgun (WGS) entry which is preliminary data.</text>
</comment>
<feature type="transmembrane region" description="Helical" evidence="10">
    <location>
        <begin position="1120"/>
        <end position="1138"/>
    </location>
</feature>
<dbReference type="CDD" id="cd03263">
    <property type="entry name" value="ABC_subfamily_A"/>
    <property type="match status" value="2"/>
</dbReference>
<evidence type="ECO:0000256" key="5">
    <source>
        <dbReference type="ARBA" id="ARBA00022737"/>
    </source>
</evidence>
<reference evidence="12" key="1">
    <citation type="submission" date="2021-09" db="EMBL/GenBank/DDBJ databases">
        <authorList>
            <consortium name="AG Swart"/>
            <person name="Singh M."/>
            <person name="Singh A."/>
            <person name="Seah K."/>
            <person name="Emmerich C."/>
        </authorList>
    </citation>
    <scope>NUCLEOTIDE SEQUENCE</scope>
    <source>
        <strain evidence="12">ATCC30299</strain>
    </source>
</reference>
<dbReference type="PROSITE" id="PS00211">
    <property type="entry name" value="ABC_TRANSPORTER_1"/>
    <property type="match status" value="2"/>
</dbReference>
<dbReference type="Proteomes" id="UP001162131">
    <property type="component" value="Unassembled WGS sequence"/>
</dbReference>
<feature type="domain" description="ABC transporter" evidence="11">
    <location>
        <begin position="521"/>
        <end position="751"/>
    </location>
</feature>
<dbReference type="InterPro" id="IPR017871">
    <property type="entry name" value="ABC_transporter-like_CS"/>
</dbReference>
<dbReference type="PROSITE" id="PS50893">
    <property type="entry name" value="ABC_TRANSPORTER_2"/>
    <property type="match status" value="2"/>
</dbReference>
<evidence type="ECO:0000259" key="11">
    <source>
        <dbReference type="PROSITE" id="PS50893"/>
    </source>
</evidence>
<dbReference type="GO" id="GO:0005524">
    <property type="term" value="F:ATP binding"/>
    <property type="evidence" value="ECO:0007669"/>
    <property type="project" value="UniProtKB-KW"/>
</dbReference>
<evidence type="ECO:0000256" key="9">
    <source>
        <dbReference type="ARBA" id="ARBA00023136"/>
    </source>
</evidence>
<evidence type="ECO:0000313" key="12">
    <source>
        <dbReference type="EMBL" id="CAG9322388.1"/>
    </source>
</evidence>
<name>A0AAU9J2M4_9CILI</name>
<evidence type="ECO:0000256" key="1">
    <source>
        <dbReference type="ARBA" id="ARBA00004141"/>
    </source>
</evidence>
<evidence type="ECO:0000256" key="4">
    <source>
        <dbReference type="ARBA" id="ARBA00022692"/>
    </source>
</evidence>
<evidence type="ECO:0000313" key="13">
    <source>
        <dbReference type="Proteomes" id="UP001162131"/>
    </source>
</evidence>
<dbReference type="Pfam" id="PF12698">
    <property type="entry name" value="ABC2_membrane_3"/>
    <property type="match status" value="2"/>
</dbReference>
<dbReference type="GO" id="GO:0005319">
    <property type="term" value="F:lipid transporter activity"/>
    <property type="evidence" value="ECO:0007669"/>
    <property type="project" value="TreeGrafter"/>
</dbReference>
<protein>
    <recommendedName>
        <fullName evidence="11">ABC transporter domain-containing protein</fullName>
    </recommendedName>
</protein>
<keyword evidence="8 10" id="KW-1133">Transmembrane helix</keyword>
<dbReference type="EMBL" id="CAJZBQ010000032">
    <property type="protein sequence ID" value="CAG9322388.1"/>
    <property type="molecule type" value="Genomic_DNA"/>
</dbReference>
<feature type="transmembrane region" description="Helical" evidence="10">
    <location>
        <begin position="304"/>
        <end position="331"/>
    </location>
</feature>
<feature type="transmembrane region" description="Helical" evidence="10">
    <location>
        <begin position="337"/>
        <end position="360"/>
    </location>
</feature>
<evidence type="ECO:0000256" key="8">
    <source>
        <dbReference type="ARBA" id="ARBA00022989"/>
    </source>
</evidence>
<gene>
    <name evidence="12" type="ORF">BSTOLATCC_MIC31523</name>
</gene>
<evidence type="ECO:0000256" key="3">
    <source>
        <dbReference type="ARBA" id="ARBA00022448"/>
    </source>
</evidence>
<feature type="transmembrane region" description="Helical" evidence="10">
    <location>
        <begin position="1145"/>
        <end position="1169"/>
    </location>
</feature>
<feature type="domain" description="ABC transporter" evidence="11">
    <location>
        <begin position="1325"/>
        <end position="1557"/>
    </location>
</feature>
<accession>A0AAU9J2M4</accession>
<keyword evidence="4 10" id="KW-0812">Transmembrane</keyword>
<feature type="transmembrane region" description="Helical" evidence="10">
    <location>
        <begin position="895"/>
        <end position="919"/>
    </location>
</feature>